<evidence type="ECO:0000256" key="3">
    <source>
        <dbReference type="ARBA" id="ARBA00022722"/>
    </source>
</evidence>
<gene>
    <name evidence="7" type="ORF">A2846_03290</name>
</gene>
<keyword evidence="4" id="KW-0547">Nucleotide-binding</keyword>
<keyword evidence="3" id="KW-0540">Nuclease</keyword>
<dbReference type="InterPro" id="IPR008201">
    <property type="entry name" value="HepT-like"/>
</dbReference>
<dbReference type="Proteomes" id="UP000176339">
    <property type="component" value="Unassembled WGS sequence"/>
</dbReference>
<dbReference type="GO" id="GO:0110001">
    <property type="term" value="C:toxin-antitoxin complex"/>
    <property type="evidence" value="ECO:0007669"/>
    <property type="project" value="InterPro"/>
</dbReference>
<keyword evidence="2" id="KW-1277">Toxin-antitoxin system</keyword>
<dbReference type="GO" id="GO:0016787">
    <property type="term" value="F:hydrolase activity"/>
    <property type="evidence" value="ECO:0007669"/>
    <property type="project" value="UniProtKB-KW"/>
</dbReference>
<reference evidence="7 8" key="1">
    <citation type="journal article" date="2016" name="Nat. Commun.">
        <title>Thousands of microbial genomes shed light on interconnected biogeochemical processes in an aquifer system.</title>
        <authorList>
            <person name="Anantharaman K."/>
            <person name="Brown C.T."/>
            <person name="Hug L.A."/>
            <person name="Sharon I."/>
            <person name="Castelle C.J."/>
            <person name="Probst A.J."/>
            <person name="Thomas B.C."/>
            <person name="Singh A."/>
            <person name="Wilkins M.J."/>
            <person name="Karaoz U."/>
            <person name="Brodie E.L."/>
            <person name="Williams K.H."/>
            <person name="Hubbard S.S."/>
            <person name="Banfield J.F."/>
        </authorList>
    </citation>
    <scope>NUCLEOTIDE SEQUENCE [LARGE SCALE GENOMIC DNA]</scope>
</reference>
<dbReference type="PANTHER" id="PTHR34139:SF1">
    <property type="entry name" value="RNASE MJ1380-RELATED"/>
    <property type="match status" value="1"/>
</dbReference>
<protein>
    <recommendedName>
        <fullName evidence="9">DUF86 domain-containing protein</fullName>
    </recommendedName>
</protein>
<comment type="similarity">
    <text evidence="6">Belongs to the HepT RNase toxin family.</text>
</comment>
<evidence type="ECO:0008006" key="9">
    <source>
        <dbReference type="Google" id="ProtNLM"/>
    </source>
</evidence>
<name>A0A1F5NYD2_9BACT</name>
<comment type="caution">
    <text evidence="7">The sequence shown here is derived from an EMBL/GenBank/DDBJ whole genome shotgun (WGS) entry which is preliminary data.</text>
</comment>
<dbReference type="PANTHER" id="PTHR34139">
    <property type="entry name" value="UPF0331 PROTEIN MJ0127"/>
    <property type="match status" value="1"/>
</dbReference>
<proteinExistence type="inferred from homology"/>
<dbReference type="Pfam" id="PF01934">
    <property type="entry name" value="HepT-like"/>
    <property type="match status" value="1"/>
</dbReference>
<evidence type="ECO:0000256" key="1">
    <source>
        <dbReference type="ARBA" id="ARBA00022553"/>
    </source>
</evidence>
<organism evidence="7 8">
    <name type="scientific">Candidatus Doudnabacteria bacterium RIFCSPHIGHO2_01_FULL_49_9</name>
    <dbReference type="NCBI Taxonomy" id="1817827"/>
    <lineage>
        <taxon>Bacteria</taxon>
        <taxon>Candidatus Doudnaibacteriota</taxon>
    </lineage>
</organism>
<evidence type="ECO:0000256" key="6">
    <source>
        <dbReference type="ARBA" id="ARBA00024207"/>
    </source>
</evidence>
<dbReference type="GO" id="GO:0004540">
    <property type="term" value="F:RNA nuclease activity"/>
    <property type="evidence" value="ECO:0007669"/>
    <property type="project" value="InterPro"/>
</dbReference>
<keyword evidence="5" id="KW-0378">Hydrolase</keyword>
<evidence type="ECO:0000256" key="4">
    <source>
        <dbReference type="ARBA" id="ARBA00022741"/>
    </source>
</evidence>
<dbReference type="GO" id="GO:0000166">
    <property type="term" value="F:nucleotide binding"/>
    <property type="evidence" value="ECO:0007669"/>
    <property type="project" value="UniProtKB-KW"/>
</dbReference>
<dbReference type="EMBL" id="MFEN01000066">
    <property type="protein sequence ID" value="OGE82656.1"/>
    <property type="molecule type" value="Genomic_DNA"/>
</dbReference>
<dbReference type="InterPro" id="IPR051813">
    <property type="entry name" value="HepT_RNase_toxin"/>
</dbReference>
<sequence>MIAEVESAVAGFKYEDFATNRVVLRAVERNFEIIGEAVKRLSKEFTQAHPEVPWQDIAGFRDVLIHDYAAVNDTTVWDTLQEDIPKLKEVLEKGK</sequence>
<dbReference type="Gene3D" id="1.20.120.580">
    <property type="entry name" value="bsu32300-like"/>
    <property type="match status" value="1"/>
</dbReference>
<dbReference type="AlphaFoldDB" id="A0A1F5NYD2"/>
<evidence type="ECO:0000256" key="2">
    <source>
        <dbReference type="ARBA" id="ARBA00022649"/>
    </source>
</evidence>
<evidence type="ECO:0000256" key="5">
    <source>
        <dbReference type="ARBA" id="ARBA00022801"/>
    </source>
</evidence>
<evidence type="ECO:0000313" key="7">
    <source>
        <dbReference type="EMBL" id="OGE82656.1"/>
    </source>
</evidence>
<dbReference type="InterPro" id="IPR037038">
    <property type="entry name" value="HepT-like_sf"/>
</dbReference>
<keyword evidence="1" id="KW-0597">Phosphoprotein</keyword>
<accession>A0A1F5NYD2</accession>
<evidence type="ECO:0000313" key="8">
    <source>
        <dbReference type="Proteomes" id="UP000176339"/>
    </source>
</evidence>